<evidence type="ECO:0000256" key="4">
    <source>
        <dbReference type="ARBA" id="ARBA00023187"/>
    </source>
</evidence>
<keyword evidence="4" id="KW-0508">mRNA splicing</keyword>
<dbReference type="SMART" id="SM00360">
    <property type="entry name" value="RRM"/>
    <property type="match status" value="1"/>
</dbReference>
<evidence type="ECO:0000313" key="9">
    <source>
        <dbReference type="RefSeq" id="XP_022752392.1"/>
    </source>
</evidence>
<keyword evidence="5" id="KW-0539">Nucleus</keyword>
<dbReference type="InterPro" id="IPR034150">
    <property type="entry name" value="SF3B6_RRM"/>
</dbReference>
<dbReference type="AlphaFoldDB" id="A0A6P5ZIN4"/>
<evidence type="ECO:0000256" key="2">
    <source>
        <dbReference type="ARBA" id="ARBA00022664"/>
    </source>
</evidence>
<dbReference type="InterPro" id="IPR050374">
    <property type="entry name" value="RRT5_SRSF_SR"/>
</dbReference>
<dbReference type="Proteomes" id="UP000515121">
    <property type="component" value="Unplaced"/>
</dbReference>
<dbReference type="GO" id="GO:0008380">
    <property type="term" value="P:RNA splicing"/>
    <property type="evidence" value="ECO:0007669"/>
    <property type="project" value="UniProtKB-KW"/>
</dbReference>
<proteinExistence type="predicted"/>
<evidence type="ECO:0000256" key="6">
    <source>
        <dbReference type="PROSITE-ProRule" id="PRU00176"/>
    </source>
</evidence>
<evidence type="ECO:0000256" key="1">
    <source>
        <dbReference type="ARBA" id="ARBA00004123"/>
    </source>
</evidence>
<comment type="subcellular location">
    <subcellularLocation>
        <location evidence="1">Nucleus</location>
    </subcellularLocation>
</comment>
<accession>A0A6P5ZIN4</accession>
<dbReference type="InterPro" id="IPR012677">
    <property type="entry name" value="Nucleotide-bd_a/b_plait_sf"/>
</dbReference>
<dbReference type="RefSeq" id="XP_022752392.1">
    <property type="nucleotide sequence ID" value="XM_022896657.1"/>
</dbReference>
<dbReference type="GeneID" id="111301177"/>
<evidence type="ECO:0000256" key="3">
    <source>
        <dbReference type="ARBA" id="ARBA00022884"/>
    </source>
</evidence>
<dbReference type="Pfam" id="PF00076">
    <property type="entry name" value="RRM_1"/>
    <property type="match status" value="1"/>
</dbReference>
<keyword evidence="8" id="KW-1185">Reference proteome</keyword>
<gene>
    <name evidence="9" type="primary">LOC111301177</name>
</gene>
<keyword evidence="2" id="KW-0507">mRNA processing</keyword>
<dbReference type="CDD" id="cd12241">
    <property type="entry name" value="RRM_SF3B14"/>
    <property type="match status" value="1"/>
</dbReference>
<dbReference type="Gene3D" id="3.30.70.330">
    <property type="match status" value="1"/>
</dbReference>
<keyword evidence="3 6" id="KW-0694">RNA-binding</keyword>
<dbReference type="GO" id="GO:0003729">
    <property type="term" value="F:mRNA binding"/>
    <property type="evidence" value="ECO:0007669"/>
    <property type="project" value="TreeGrafter"/>
</dbReference>
<dbReference type="InterPro" id="IPR000504">
    <property type="entry name" value="RRM_dom"/>
</dbReference>
<dbReference type="PANTHER" id="PTHR23003">
    <property type="entry name" value="RNA RECOGNITION MOTIF RRM DOMAIN CONTAINING PROTEIN"/>
    <property type="match status" value="1"/>
</dbReference>
<evidence type="ECO:0000313" key="8">
    <source>
        <dbReference type="Proteomes" id="UP000515121"/>
    </source>
</evidence>
<dbReference type="GO" id="GO:0005737">
    <property type="term" value="C:cytoplasm"/>
    <property type="evidence" value="ECO:0007669"/>
    <property type="project" value="TreeGrafter"/>
</dbReference>
<organism evidence="8 9">
    <name type="scientific">Durio zibethinus</name>
    <name type="common">Durian</name>
    <dbReference type="NCBI Taxonomy" id="66656"/>
    <lineage>
        <taxon>Eukaryota</taxon>
        <taxon>Viridiplantae</taxon>
        <taxon>Streptophyta</taxon>
        <taxon>Embryophyta</taxon>
        <taxon>Tracheophyta</taxon>
        <taxon>Spermatophyta</taxon>
        <taxon>Magnoliopsida</taxon>
        <taxon>eudicotyledons</taxon>
        <taxon>Gunneridae</taxon>
        <taxon>Pentapetalae</taxon>
        <taxon>rosids</taxon>
        <taxon>malvids</taxon>
        <taxon>Malvales</taxon>
        <taxon>Malvaceae</taxon>
        <taxon>Helicteroideae</taxon>
        <taxon>Durio</taxon>
    </lineage>
</organism>
<name>A0A6P5ZIN4_DURZI</name>
<sequence length="158" mass="18112">MTTITLRKGNTRLPPEVNRVLYVRNLPFNISSEEMYDIFGKYGAIRQIRIGTSKETRGTAFVVYEDIYDAKTAVDHLSGFNVANRTTHGCLFLNLEGGIRKVQELRTIRWSSRELGKTGSNKRLMLGVALEMSRSSLLLHYLSSDKRTKILSRRERRS</sequence>
<feature type="domain" description="RRM" evidence="7">
    <location>
        <begin position="19"/>
        <end position="85"/>
    </location>
</feature>
<evidence type="ECO:0000259" key="7">
    <source>
        <dbReference type="PROSITE" id="PS50102"/>
    </source>
</evidence>
<dbReference type="GO" id="GO:0005634">
    <property type="term" value="C:nucleus"/>
    <property type="evidence" value="ECO:0007669"/>
    <property type="project" value="UniProtKB-SubCell"/>
</dbReference>
<dbReference type="InterPro" id="IPR035979">
    <property type="entry name" value="RBD_domain_sf"/>
</dbReference>
<evidence type="ECO:0000256" key="5">
    <source>
        <dbReference type="ARBA" id="ARBA00023242"/>
    </source>
</evidence>
<dbReference type="FunFam" id="3.30.70.330:FF:000604">
    <property type="entry name" value="Splicing factor 3B, subunit 6"/>
    <property type="match status" value="1"/>
</dbReference>
<protein>
    <submittedName>
        <fullName evidence="9">Splicing factor 3B subunit 6-like protein isoform X2</fullName>
    </submittedName>
</protein>
<dbReference type="SUPFAM" id="SSF54928">
    <property type="entry name" value="RNA-binding domain, RBD"/>
    <property type="match status" value="1"/>
</dbReference>
<dbReference type="GO" id="GO:0006397">
    <property type="term" value="P:mRNA processing"/>
    <property type="evidence" value="ECO:0007669"/>
    <property type="project" value="UniProtKB-KW"/>
</dbReference>
<dbReference type="PROSITE" id="PS50102">
    <property type="entry name" value="RRM"/>
    <property type="match status" value="1"/>
</dbReference>
<reference evidence="9" key="1">
    <citation type="submission" date="2025-08" db="UniProtKB">
        <authorList>
            <consortium name="RefSeq"/>
        </authorList>
    </citation>
    <scope>IDENTIFICATION</scope>
    <source>
        <tissue evidence="9">Fruit stalk</tissue>
    </source>
</reference>